<gene>
    <name evidence="1" type="ORF">PAAG_06608</name>
</gene>
<dbReference type="AlphaFoldDB" id="C1H767"/>
<dbReference type="RefSeq" id="XP_015700164.1">
    <property type="nucleotide sequence ID" value="XM_015845938.1"/>
</dbReference>
<proteinExistence type="predicted"/>
<protein>
    <submittedName>
        <fullName evidence="1">Uncharacterized protein</fullName>
    </submittedName>
</protein>
<dbReference type="VEuPathDB" id="FungiDB:PAAG_06608"/>
<dbReference type="GeneID" id="9094777"/>
<accession>C1H767</accession>
<dbReference type="KEGG" id="pbl:PAAG_06608"/>
<organism evidence="1 2">
    <name type="scientific">Paracoccidioides lutzii (strain ATCC MYA-826 / Pb01)</name>
    <name type="common">Paracoccidioides brasiliensis</name>
    <dbReference type="NCBI Taxonomy" id="502779"/>
    <lineage>
        <taxon>Eukaryota</taxon>
        <taxon>Fungi</taxon>
        <taxon>Dikarya</taxon>
        <taxon>Ascomycota</taxon>
        <taxon>Pezizomycotina</taxon>
        <taxon>Eurotiomycetes</taxon>
        <taxon>Eurotiomycetidae</taxon>
        <taxon>Onygenales</taxon>
        <taxon>Ajellomycetaceae</taxon>
        <taxon>Paracoccidioides</taxon>
    </lineage>
</organism>
<dbReference type="HOGENOM" id="CLU_1949458_0_0_1"/>
<sequence>MAARIVNNMPDFGNINRAGKPDLITCFTHWQLHHLLIEKDTPLKDLQAASVISLAVREVSKNRHKLRPNGPNTFHLEYFQSQQPEVIVLLESGFCKLDPGISFSDAHDAYANLHYAEEIIICEILTLPQ</sequence>
<keyword evidence="2" id="KW-1185">Reference proteome</keyword>
<evidence type="ECO:0000313" key="1">
    <source>
        <dbReference type="EMBL" id="EEH35561.2"/>
    </source>
</evidence>
<dbReference type="Proteomes" id="UP000002059">
    <property type="component" value="Partially assembled WGS sequence"/>
</dbReference>
<reference evidence="1 2" key="1">
    <citation type="journal article" date="2011" name="PLoS Genet.">
        <title>Comparative genomic analysis of human fungal pathogens causing paracoccidioidomycosis.</title>
        <authorList>
            <person name="Desjardins C.A."/>
            <person name="Champion M.D."/>
            <person name="Holder J.W."/>
            <person name="Muszewska A."/>
            <person name="Goldberg J."/>
            <person name="Bailao A.M."/>
            <person name="Brigido M.M."/>
            <person name="Ferreira M.E."/>
            <person name="Garcia A.M."/>
            <person name="Grynberg M."/>
            <person name="Gujja S."/>
            <person name="Heiman D.I."/>
            <person name="Henn M.R."/>
            <person name="Kodira C.D."/>
            <person name="Leon-Narvaez H."/>
            <person name="Longo L.V."/>
            <person name="Ma L.J."/>
            <person name="Malavazi I."/>
            <person name="Matsuo A.L."/>
            <person name="Morais F.V."/>
            <person name="Pereira M."/>
            <person name="Rodriguez-Brito S."/>
            <person name="Sakthikumar S."/>
            <person name="Salem-Izacc S.M."/>
            <person name="Sykes S.M."/>
            <person name="Teixeira M.M."/>
            <person name="Vallejo M.C."/>
            <person name="Walter M.E."/>
            <person name="Yandava C."/>
            <person name="Young S."/>
            <person name="Zeng Q."/>
            <person name="Zucker J."/>
            <person name="Felipe M.S."/>
            <person name="Goldman G.H."/>
            <person name="Haas B.J."/>
            <person name="McEwen J.G."/>
            <person name="Nino-Vega G."/>
            <person name="Puccia R."/>
            <person name="San-Blas G."/>
            <person name="Soares C.M."/>
            <person name="Birren B.W."/>
            <person name="Cuomo C.A."/>
        </authorList>
    </citation>
    <scope>NUCLEOTIDE SEQUENCE [LARGE SCALE GENOMIC DNA]</scope>
    <source>
        <strain evidence="2">ATCC MYA-826 / Pb01</strain>
    </source>
</reference>
<name>C1H767_PARBA</name>
<dbReference type="EMBL" id="KN294010">
    <property type="protein sequence ID" value="EEH35561.2"/>
    <property type="molecule type" value="Genomic_DNA"/>
</dbReference>
<evidence type="ECO:0000313" key="2">
    <source>
        <dbReference type="Proteomes" id="UP000002059"/>
    </source>
</evidence>